<evidence type="ECO:0000256" key="5">
    <source>
        <dbReference type="ARBA" id="ARBA00023065"/>
    </source>
</evidence>
<dbReference type="PANTHER" id="PTHR46365">
    <property type="entry name" value="COPPER TRANSPORT PROTEIN ATOX1"/>
    <property type="match status" value="1"/>
</dbReference>
<evidence type="ECO:0000256" key="7">
    <source>
        <dbReference type="ARBA" id="ARBA00038171"/>
    </source>
</evidence>
<evidence type="ECO:0000256" key="3">
    <source>
        <dbReference type="ARBA" id="ARBA00022796"/>
    </source>
</evidence>
<dbReference type="GO" id="GO:0005829">
    <property type="term" value="C:cytosol"/>
    <property type="evidence" value="ECO:0007669"/>
    <property type="project" value="TreeGrafter"/>
</dbReference>
<dbReference type="Gene3D" id="3.30.70.100">
    <property type="match status" value="1"/>
</dbReference>
<dbReference type="Proteomes" id="UP001162131">
    <property type="component" value="Unassembled WGS sequence"/>
</dbReference>
<keyword evidence="10" id="KW-1185">Reference proteome</keyword>
<dbReference type="InterPro" id="IPR051881">
    <property type="entry name" value="Copper_transport_ATOX1-like"/>
</dbReference>
<keyword evidence="1" id="KW-0813">Transport</keyword>
<sequence>MEPGVKEIRIHAQMSCEGCSNSITRILNKVEGVRSVQCSVPNQTVVVVADQAVQPNLLIEKLSTWASASGKQISLIA</sequence>
<name>A0AAU9J9K5_9CILI</name>
<dbReference type="EMBL" id="CAJZBQ010000020">
    <property type="protein sequence ID" value="CAG9318418.1"/>
    <property type="molecule type" value="Genomic_DNA"/>
</dbReference>
<keyword evidence="4" id="KW-0186">Copper</keyword>
<evidence type="ECO:0000256" key="4">
    <source>
        <dbReference type="ARBA" id="ARBA00023008"/>
    </source>
</evidence>
<dbReference type="GO" id="GO:0016531">
    <property type="term" value="F:copper chaperone activity"/>
    <property type="evidence" value="ECO:0007669"/>
    <property type="project" value="TreeGrafter"/>
</dbReference>
<evidence type="ECO:0000313" key="10">
    <source>
        <dbReference type="Proteomes" id="UP001162131"/>
    </source>
</evidence>
<dbReference type="SUPFAM" id="SSF55008">
    <property type="entry name" value="HMA, heavy metal-associated domain"/>
    <property type="match status" value="1"/>
</dbReference>
<keyword evidence="3" id="KW-0187">Copper transport</keyword>
<keyword evidence="2" id="KW-0479">Metal-binding</keyword>
<accession>A0AAU9J9K5</accession>
<protein>
    <recommendedName>
        <fullName evidence="8">HMA domain-containing protein</fullName>
    </recommendedName>
</protein>
<keyword evidence="5" id="KW-0406">Ion transport</keyword>
<dbReference type="InterPro" id="IPR036163">
    <property type="entry name" value="HMA_dom_sf"/>
</dbReference>
<feature type="domain" description="HMA" evidence="8">
    <location>
        <begin position="5"/>
        <end position="70"/>
    </location>
</feature>
<dbReference type="CDD" id="cd00371">
    <property type="entry name" value="HMA"/>
    <property type="match status" value="1"/>
</dbReference>
<comment type="caution">
    <text evidence="9">The sequence shown here is derived from an EMBL/GenBank/DDBJ whole genome shotgun (WGS) entry which is preliminary data.</text>
</comment>
<dbReference type="AlphaFoldDB" id="A0AAU9J9K5"/>
<evidence type="ECO:0000256" key="1">
    <source>
        <dbReference type="ARBA" id="ARBA00022448"/>
    </source>
</evidence>
<dbReference type="InterPro" id="IPR006121">
    <property type="entry name" value="HMA_dom"/>
</dbReference>
<dbReference type="PROSITE" id="PS50846">
    <property type="entry name" value="HMA_2"/>
    <property type="match status" value="1"/>
</dbReference>
<evidence type="ECO:0000259" key="8">
    <source>
        <dbReference type="PROSITE" id="PS50846"/>
    </source>
</evidence>
<reference evidence="9" key="1">
    <citation type="submission" date="2021-09" db="EMBL/GenBank/DDBJ databases">
        <authorList>
            <consortium name="AG Swart"/>
            <person name="Singh M."/>
            <person name="Singh A."/>
            <person name="Seah K."/>
            <person name="Emmerich C."/>
        </authorList>
    </citation>
    <scope>NUCLEOTIDE SEQUENCE</scope>
    <source>
        <strain evidence="9">ATCC30299</strain>
    </source>
</reference>
<comment type="similarity">
    <text evidence="7">Belongs to the ATX1 family.</text>
</comment>
<organism evidence="9 10">
    <name type="scientific">Blepharisma stoltei</name>
    <dbReference type="NCBI Taxonomy" id="1481888"/>
    <lineage>
        <taxon>Eukaryota</taxon>
        <taxon>Sar</taxon>
        <taxon>Alveolata</taxon>
        <taxon>Ciliophora</taxon>
        <taxon>Postciliodesmatophora</taxon>
        <taxon>Heterotrichea</taxon>
        <taxon>Heterotrichida</taxon>
        <taxon>Blepharismidae</taxon>
        <taxon>Blepharisma</taxon>
    </lineage>
</organism>
<keyword evidence="6" id="KW-0143">Chaperone</keyword>
<gene>
    <name evidence="9" type="ORF">BSTOLATCC_MIC20892</name>
</gene>
<dbReference type="PANTHER" id="PTHR46365:SF1">
    <property type="entry name" value="COPPER TRANSPORT PROTEIN ATOX1"/>
    <property type="match status" value="1"/>
</dbReference>
<evidence type="ECO:0000313" key="9">
    <source>
        <dbReference type="EMBL" id="CAG9318418.1"/>
    </source>
</evidence>
<evidence type="ECO:0000256" key="6">
    <source>
        <dbReference type="ARBA" id="ARBA00023186"/>
    </source>
</evidence>
<dbReference type="Pfam" id="PF00403">
    <property type="entry name" value="HMA"/>
    <property type="match status" value="1"/>
</dbReference>
<dbReference type="GO" id="GO:0046872">
    <property type="term" value="F:metal ion binding"/>
    <property type="evidence" value="ECO:0007669"/>
    <property type="project" value="UniProtKB-KW"/>
</dbReference>
<dbReference type="GO" id="GO:0006825">
    <property type="term" value="P:copper ion transport"/>
    <property type="evidence" value="ECO:0007669"/>
    <property type="project" value="UniProtKB-KW"/>
</dbReference>
<proteinExistence type="inferred from homology"/>
<evidence type="ECO:0000256" key="2">
    <source>
        <dbReference type="ARBA" id="ARBA00022723"/>
    </source>
</evidence>